<reference evidence="3" key="1">
    <citation type="submission" date="2020-05" db="EMBL/GenBank/DDBJ databases">
        <authorList>
            <person name="Chiriac C."/>
            <person name="Salcher M."/>
            <person name="Ghai R."/>
            <person name="Kavagutti S V."/>
        </authorList>
    </citation>
    <scope>NUCLEOTIDE SEQUENCE</scope>
</reference>
<evidence type="ECO:0000259" key="2">
    <source>
        <dbReference type="PROSITE" id="PS50173"/>
    </source>
</evidence>
<accession>A0A6J6HF33</accession>
<dbReference type="AlphaFoldDB" id="A0A6J6HF33"/>
<dbReference type="EMBL" id="CAEZUO010000057">
    <property type="protein sequence ID" value="CAB4609945.1"/>
    <property type="molecule type" value="Genomic_DNA"/>
</dbReference>
<dbReference type="Gene3D" id="3.30.70.270">
    <property type="match status" value="1"/>
</dbReference>
<name>A0A6J6HF33_9ZZZZ</name>
<organism evidence="3">
    <name type="scientific">freshwater metagenome</name>
    <dbReference type="NCBI Taxonomy" id="449393"/>
    <lineage>
        <taxon>unclassified sequences</taxon>
        <taxon>metagenomes</taxon>
        <taxon>ecological metagenomes</taxon>
    </lineage>
</organism>
<dbReference type="Gene3D" id="3.40.1170.60">
    <property type="match status" value="1"/>
</dbReference>
<dbReference type="PROSITE" id="PS50173">
    <property type="entry name" value="UMUC"/>
    <property type="match status" value="1"/>
</dbReference>
<dbReference type="InterPro" id="IPR043128">
    <property type="entry name" value="Rev_trsase/Diguanyl_cyclase"/>
</dbReference>
<dbReference type="CDD" id="cd03468">
    <property type="entry name" value="PolY_like"/>
    <property type="match status" value="1"/>
</dbReference>
<gene>
    <name evidence="3" type="ORF">UFOPK1827_01202</name>
</gene>
<dbReference type="InterPro" id="IPR001126">
    <property type="entry name" value="UmuC"/>
</dbReference>
<protein>
    <submittedName>
        <fullName evidence="3">Unannotated protein</fullName>
    </submittedName>
</protein>
<dbReference type="Pfam" id="PF00817">
    <property type="entry name" value="IMS"/>
    <property type="match status" value="1"/>
</dbReference>
<dbReference type="PANTHER" id="PTHR35369">
    <property type="entry name" value="BLR3025 PROTEIN-RELATED"/>
    <property type="match status" value="1"/>
</dbReference>
<dbReference type="PANTHER" id="PTHR35369:SF2">
    <property type="entry name" value="BLR3025 PROTEIN"/>
    <property type="match status" value="1"/>
</dbReference>
<evidence type="ECO:0000256" key="1">
    <source>
        <dbReference type="ARBA" id="ARBA00022763"/>
    </source>
</evidence>
<dbReference type="InterPro" id="IPR050356">
    <property type="entry name" value="SulA_CellDiv_inhibitor"/>
</dbReference>
<dbReference type="SUPFAM" id="SSF56672">
    <property type="entry name" value="DNA/RNA polymerases"/>
    <property type="match status" value="1"/>
</dbReference>
<keyword evidence="1" id="KW-0227">DNA damage</keyword>
<evidence type="ECO:0000313" key="3">
    <source>
        <dbReference type="EMBL" id="CAB4609945.1"/>
    </source>
</evidence>
<dbReference type="GO" id="GO:0006281">
    <property type="term" value="P:DNA repair"/>
    <property type="evidence" value="ECO:0007669"/>
    <property type="project" value="InterPro"/>
</dbReference>
<sequence>MNVRTLVVLCPDWPVIATAASADEAVAVIGANRVTATSPAARAEGVEVGLRRRDAQRRCPALHIVDPDPDRDARVFASIAALVDRFTPRVELSSPGSLAFPTLGPSRYFGGDEPLAKMVASEIDDALGSSGWSDAVGVGVADGIFAATRAAELAVAQPDHVHVIAPGESAKFLSPFPVSVLGRPELADVLCRLGLRRLGDFAVLKVDDVVARFGVEGRFLHRLARGIDDRPSSLGPPPRSFDAESVIDPPAERVDIAAFAARAVADDLHDRLGAEGLACTRLLVVVETDSGERLERVWRHEGALSSTGIVDRVRWQLDGWLNGPSAQRPSGGISRLLLVPDEVMPARGRQHGFWGGETEADERASRALARVQGILGVAAVTVPERRGGRGPADVVVRAPFVGVDGDDDDDQGRGIAVDAPWPGRVPSPLPTLLPAELLPIQVLDARGAAVWVSGRGTLSSEPSTVRLDDAARGGVSIVGWAGPWPCDERWWDQLTHRRRARLQLALADGRALLVQIEQGSWSVEAIYD</sequence>
<feature type="domain" description="UmuC" evidence="2">
    <location>
        <begin position="34"/>
        <end position="179"/>
    </location>
</feature>
<dbReference type="InterPro" id="IPR043502">
    <property type="entry name" value="DNA/RNA_pol_sf"/>
</dbReference>
<proteinExistence type="predicted"/>